<organism evidence="2 3">
    <name type="scientific">Corynebacterium frankenforstense DSM 45800</name>
    <dbReference type="NCBI Taxonomy" id="1437875"/>
    <lineage>
        <taxon>Bacteria</taxon>
        <taxon>Bacillati</taxon>
        <taxon>Actinomycetota</taxon>
        <taxon>Actinomycetes</taxon>
        <taxon>Mycobacteriales</taxon>
        <taxon>Corynebacteriaceae</taxon>
        <taxon>Corynebacterium</taxon>
    </lineage>
</organism>
<sequence>MAPTSPTVPAIAVIGLGPRSIAVLERLVSHLTHLSDPPERLYLHLIDDAQHGGGRIWNIDQTHALVMNTFADGMTLFAEPGATVADPVTEGPTIYEWIRLVRGDETGIAPAKVDYFRAHPLLPQFRPVTEDFSAEELDAVLPHSYLPRALYGFYIQWVYSSVLDRLPDWVTPVAHAARAVGIRESGECDEIALSDATTLAATATVFVSGWQHQGFTEQEKWINAKLRKDPRLHWVRADNPIDQDVAGIAAGERVLVRGLGMGFFDVLALSTVERGGRFVEDAAAPGGLRYEASGDEPRFFASSRRGYPFLPQAADGQVPPPAAMPRLRKVIKALSARGGSHCIDYDTEVWPAVVRDAYATYVETLARVRPDALRRPVAEALAEIDAADINPRARFGGVEVLDRIVEESTDEPFSLVPYIEQIPRQFDSVAELTAWAAGRIAHDIAESERGQDSPVRAALWSVGSARKPTQVLGAEARYTAESRRNLFHTAVALGQFACSGPPLFRSRQLLALIEAGVVTLVGGSPVLDVDEGTWVLRSEYSASESVRGTTLVDAWVHKPDIRRLPSDPLMARLVSTGRVRPFSETRADGETLLTGSPELDPQTRLAVGVDGETDPRLHLVGIPAHSQYPDTTLAPPLPGTDSWFIQEADKAAVSALDRALRAVVAQPA</sequence>
<reference evidence="2 3" key="1">
    <citation type="submission" date="2014-08" db="EMBL/GenBank/DDBJ databases">
        <title>Complete genome sequence of Corynebacterium frankenforstense ST18(T) (=DSM 45800(T)), isolated from raw cow milk.</title>
        <authorList>
            <person name="Ruckert C."/>
            <person name="Albersmeier A."/>
            <person name="Winkler A."/>
            <person name="Lipski A."/>
            <person name="Kalinowski J."/>
        </authorList>
    </citation>
    <scope>NUCLEOTIDE SEQUENCE [LARGE SCALE GENOMIC DNA]</scope>
    <source>
        <strain evidence="2 3">ST18</strain>
    </source>
</reference>
<evidence type="ECO:0000259" key="1">
    <source>
        <dbReference type="Pfam" id="PF13454"/>
    </source>
</evidence>
<dbReference type="KEGG" id="cfk:CFRA_09275"/>
<evidence type="ECO:0000313" key="2">
    <source>
        <dbReference type="EMBL" id="APT89408.1"/>
    </source>
</evidence>
<dbReference type="Pfam" id="PF13454">
    <property type="entry name" value="NAD_binding_9"/>
    <property type="match status" value="1"/>
</dbReference>
<dbReference type="Proteomes" id="UP000185434">
    <property type="component" value="Chromosome"/>
</dbReference>
<dbReference type="PANTHER" id="PTHR40254">
    <property type="entry name" value="BLR0577 PROTEIN"/>
    <property type="match status" value="1"/>
</dbReference>
<dbReference type="PANTHER" id="PTHR40254:SF1">
    <property type="entry name" value="BLR0577 PROTEIN"/>
    <property type="match status" value="1"/>
</dbReference>
<proteinExistence type="predicted"/>
<accession>A0A1L7CUE6</accession>
<gene>
    <name evidence="2" type="ORF">CFRA_09275</name>
</gene>
<keyword evidence="3" id="KW-1185">Reference proteome</keyword>
<protein>
    <recommendedName>
        <fullName evidence="1">FAD-dependent urate hydroxylase HpyO/Asp monooxygenase CreE-like FAD/NAD(P)-binding domain-containing protein</fullName>
    </recommendedName>
</protein>
<dbReference type="InterPro" id="IPR052189">
    <property type="entry name" value="L-asp_N-monooxygenase_NS-form"/>
</dbReference>
<dbReference type="STRING" id="1437875.CFRA_09275"/>
<dbReference type="EMBL" id="CP009247">
    <property type="protein sequence ID" value="APT89408.1"/>
    <property type="molecule type" value="Genomic_DNA"/>
</dbReference>
<dbReference type="AlphaFoldDB" id="A0A1L7CUE6"/>
<feature type="domain" description="FAD-dependent urate hydroxylase HpyO/Asp monooxygenase CreE-like FAD/NAD(P)-binding" evidence="1">
    <location>
        <begin position="12"/>
        <end position="209"/>
    </location>
</feature>
<name>A0A1L7CUE6_9CORY</name>
<evidence type="ECO:0000313" key="3">
    <source>
        <dbReference type="Proteomes" id="UP000185434"/>
    </source>
</evidence>
<dbReference type="InterPro" id="IPR038732">
    <property type="entry name" value="HpyO/CreE_NAD-binding"/>
</dbReference>
<dbReference type="RefSeq" id="WP_075664402.1">
    <property type="nucleotide sequence ID" value="NZ_CP009247.1"/>
</dbReference>